<reference evidence="4 5" key="1">
    <citation type="submission" date="2020-09" db="EMBL/GenBank/DDBJ databases">
        <title>Roseomonas.</title>
        <authorList>
            <person name="Zhu W."/>
        </authorList>
    </citation>
    <scope>NUCLEOTIDE SEQUENCE [LARGE SCALE GENOMIC DNA]</scope>
    <source>
        <strain evidence="4 5">573</strain>
    </source>
</reference>
<feature type="compositionally biased region" description="Pro residues" evidence="2">
    <location>
        <begin position="419"/>
        <end position="439"/>
    </location>
</feature>
<feature type="domain" description="Glycosyltransferase 2-like" evidence="3">
    <location>
        <begin position="484"/>
        <end position="607"/>
    </location>
</feature>
<keyword evidence="4" id="KW-0808">Transferase</keyword>
<feature type="region of interest" description="Disordered" evidence="2">
    <location>
        <begin position="419"/>
        <end position="448"/>
    </location>
</feature>
<dbReference type="Pfam" id="PF13692">
    <property type="entry name" value="Glyco_trans_1_4"/>
    <property type="match status" value="1"/>
</dbReference>
<evidence type="ECO:0000256" key="2">
    <source>
        <dbReference type="SAM" id="MobiDB-lite"/>
    </source>
</evidence>
<sequence length="1462" mass="160149">MQARTDDLALGDEMTWDPVRIVQPGPWAGHIPFAFWLVKALRPATLVELGTHSGNSYFALCQAMNAFCPAGRAYAVDTWQGDEHAGHYGEEVFADVTRFNASHFGQFSTLIRSTFDEARRYFPEGDATGGIDLLHIDGLHSYEAVRHDFETWRATLSRRGVVLFHDTNVRERDFGVWRLWNDLRAQFPSFTFDHSNGLGVLGVGPEQAPELRRLFALDTEAAAAFRRGIAARGVALQRQTEILTLRDVIADKDRHIGDLTQRIQGMDAVAPVVDQGAAADALRDAAWQRELVAQQREEIAAKDAMLRYVGDAAAASAAALAVRDRAILRRDEVVMRLAAELQQQRAAQEQERHALSQRDRQERDDLAHAVQLAQAEAQRAQHNVQAVIQQYVGSTSWKVTRPMRVAVRLLRGGGLRPAAPPPMALPAPAAPAAPAPQEPPAEDAPSAVQQAKAALRATLSARLDAFLASSATLRLPPAEAPDVSIVLVLFNQAELTFGCLGSILETLADGRLSAELLILDNGSTDRTAELLERIEGATILREGVNLHFLKGVNHAARQARGRTLLLLNNDAQLLPGAVASALRTLDSAADIGAVGGRIILPDGTLQEAGSIVWSNGAASGYGRGQDPNDADFMFQRDVDFCSGAFLLTPMDTWREMGGFDERYAPAYYEETDYCLRLWERGLRVVYDPDVAILHYEFGSAASSEQALALQATNHRIFMQQHRDWLDGQFPLDPMNAIAARTARSARPRVLVVEDRVPKVELGAGYPRSNRLLHELVEAGAEVALFPIHRFAETWQGVRRALDKRIEVLINAEGSQLRAYLNARRGHFDAIIVCRPPNMALFEEAMGHERALTGDAVIIYDAEALFVTRDLQKRAAEGVPATDLERHEMVASEVALTRLADSVLSVSTAEQRTLEAYGAKQVRLLTHAIEDPPLDTGFGQRDRIVFLGAIGADDAPNADAVRWFAQDVLPKLRRSLGQDIPLTVVGLNKAPSVQALEGSAIDSRGIVDDLHAGLADARIMVVPSRLGAGIPLKAYQAAMLGIPMVVTPLIASQLGWQDGRELLVAEDAAGFAAACARLYEDQTLWEEIRITALARARRECAPEAFADRVREILQSIPVSRRRPPGLPAPLPPKPPVPAAEGINTSRPIEVDFSLALPFGFVPLRAPAPRVAVICHLFHPEIAAEVRFYLRNLPVPANLFLSTDTEAKAALIRAVFADWDSGEVTVRVTPNRGRDIAPKLVGFADAHAGHDLVLHLHSKKSDHADFLAPWRGFLYENLLGSPAVVASILDAFARLPTLGMVAPQHFEGIRRWIGWNGNFPVARELAQRMGLQISPVRALDFPSGSMFWARPAALQPLLDLQLSFEDFPEESAQLDHTPAHAIERLYFLACERSGHAWLKVAQRALYAQTGTITTVNSPAELERFLGERGVALSGPVMLPTRDEPAPMVTRVPPGLARRLAQRAF</sequence>
<accession>A0ABS3KMW4</accession>
<keyword evidence="5" id="KW-1185">Reference proteome</keyword>
<keyword evidence="1" id="KW-0175">Coiled coil</keyword>
<dbReference type="Gene3D" id="3.40.50.150">
    <property type="entry name" value="Vaccinia Virus protein VP39"/>
    <property type="match status" value="1"/>
</dbReference>
<comment type="caution">
    <text evidence="4">The sequence shown here is derived from an EMBL/GenBank/DDBJ whole genome shotgun (WGS) entry which is preliminary data.</text>
</comment>
<dbReference type="Pfam" id="PF05045">
    <property type="entry name" value="RgpF"/>
    <property type="match status" value="1"/>
</dbReference>
<dbReference type="InterPro" id="IPR029063">
    <property type="entry name" value="SAM-dependent_MTases_sf"/>
</dbReference>
<dbReference type="InterPro" id="IPR029044">
    <property type="entry name" value="Nucleotide-diphossugar_trans"/>
</dbReference>
<dbReference type="GO" id="GO:0032259">
    <property type="term" value="P:methylation"/>
    <property type="evidence" value="ECO:0007669"/>
    <property type="project" value="UniProtKB-KW"/>
</dbReference>
<dbReference type="SUPFAM" id="SSF53756">
    <property type="entry name" value="UDP-Glycosyltransferase/glycogen phosphorylase"/>
    <property type="match status" value="1"/>
</dbReference>
<evidence type="ECO:0000259" key="3">
    <source>
        <dbReference type="Pfam" id="PF00535"/>
    </source>
</evidence>
<evidence type="ECO:0000313" key="5">
    <source>
        <dbReference type="Proteomes" id="UP001518989"/>
    </source>
</evidence>
<organism evidence="4 5">
    <name type="scientific">Roseomonas haemaphysalidis</name>
    <dbReference type="NCBI Taxonomy" id="2768162"/>
    <lineage>
        <taxon>Bacteria</taxon>
        <taxon>Pseudomonadati</taxon>
        <taxon>Pseudomonadota</taxon>
        <taxon>Alphaproteobacteria</taxon>
        <taxon>Acetobacterales</taxon>
        <taxon>Roseomonadaceae</taxon>
        <taxon>Roseomonas</taxon>
    </lineage>
</organism>
<protein>
    <submittedName>
        <fullName evidence="4">Class I SAM-dependent methyltransferase</fullName>
    </submittedName>
</protein>
<dbReference type="Pfam" id="PF13578">
    <property type="entry name" value="Methyltransf_24"/>
    <property type="match status" value="1"/>
</dbReference>
<dbReference type="PANTHER" id="PTHR43179">
    <property type="entry name" value="RHAMNOSYLTRANSFERASE WBBL"/>
    <property type="match status" value="1"/>
</dbReference>
<dbReference type="EMBL" id="JACTNG010000003">
    <property type="protein sequence ID" value="MBO1078791.1"/>
    <property type="molecule type" value="Genomic_DNA"/>
</dbReference>
<dbReference type="SUPFAM" id="SSF53335">
    <property type="entry name" value="S-adenosyl-L-methionine-dependent methyltransferases"/>
    <property type="match status" value="1"/>
</dbReference>
<dbReference type="Proteomes" id="UP001518989">
    <property type="component" value="Unassembled WGS sequence"/>
</dbReference>
<keyword evidence="4" id="KW-0489">Methyltransferase</keyword>
<evidence type="ECO:0000256" key="1">
    <source>
        <dbReference type="SAM" id="Coils"/>
    </source>
</evidence>
<dbReference type="SUPFAM" id="SSF53448">
    <property type="entry name" value="Nucleotide-diphospho-sugar transferases"/>
    <property type="match status" value="1"/>
</dbReference>
<evidence type="ECO:0000313" key="4">
    <source>
        <dbReference type="EMBL" id="MBO1078791.1"/>
    </source>
</evidence>
<dbReference type="CDD" id="cd04186">
    <property type="entry name" value="GT_2_like_c"/>
    <property type="match status" value="1"/>
</dbReference>
<dbReference type="Gene3D" id="3.90.550.10">
    <property type="entry name" value="Spore Coat Polysaccharide Biosynthesis Protein SpsA, Chain A"/>
    <property type="match status" value="1"/>
</dbReference>
<dbReference type="Pfam" id="PF00535">
    <property type="entry name" value="Glycos_transf_2"/>
    <property type="match status" value="1"/>
</dbReference>
<dbReference type="InterPro" id="IPR007739">
    <property type="entry name" value="RgpF"/>
</dbReference>
<dbReference type="RefSeq" id="WP_207416227.1">
    <property type="nucleotide sequence ID" value="NZ_CP061177.1"/>
</dbReference>
<feature type="coiled-coil region" evidence="1">
    <location>
        <begin position="338"/>
        <end position="390"/>
    </location>
</feature>
<gene>
    <name evidence="4" type="ORF">IAI61_07105</name>
</gene>
<dbReference type="Gene3D" id="3.40.50.2000">
    <property type="entry name" value="Glycogen Phosphorylase B"/>
    <property type="match status" value="1"/>
</dbReference>
<dbReference type="InterPro" id="IPR001173">
    <property type="entry name" value="Glyco_trans_2-like"/>
</dbReference>
<dbReference type="GO" id="GO:0008168">
    <property type="term" value="F:methyltransferase activity"/>
    <property type="evidence" value="ECO:0007669"/>
    <property type="project" value="UniProtKB-KW"/>
</dbReference>
<proteinExistence type="predicted"/>
<name>A0ABS3KMW4_9PROT</name>
<dbReference type="PANTHER" id="PTHR43179:SF7">
    <property type="entry name" value="RHAMNOSYLTRANSFERASE WBBL"/>
    <property type="match status" value="1"/>
</dbReference>